<proteinExistence type="predicted"/>
<dbReference type="EMBL" id="MTHB01000099">
    <property type="protein sequence ID" value="OXC77606.1"/>
    <property type="molecule type" value="Genomic_DNA"/>
</dbReference>
<evidence type="ECO:0000313" key="2">
    <source>
        <dbReference type="Proteomes" id="UP000214720"/>
    </source>
</evidence>
<evidence type="ECO:0000313" key="1">
    <source>
        <dbReference type="EMBL" id="OXC77606.1"/>
    </source>
</evidence>
<dbReference type="Proteomes" id="UP000214720">
    <property type="component" value="Unassembled WGS sequence"/>
</dbReference>
<dbReference type="AlphaFoldDB" id="A0A226X2C0"/>
<protein>
    <submittedName>
        <fullName evidence="1">Uncharacterized protein</fullName>
    </submittedName>
</protein>
<organism evidence="1 2">
    <name type="scientific">Caballeronia sordidicola</name>
    <name type="common">Burkholderia sordidicola</name>
    <dbReference type="NCBI Taxonomy" id="196367"/>
    <lineage>
        <taxon>Bacteria</taxon>
        <taxon>Pseudomonadati</taxon>
        <taxon>Pseudomonadota</taxon>
        <taxon>Betaproteobacteria</taxon>
        <taxon>Burkholderiales</taxon>
        <taxon>Burkholderiaceae</taxon>
        <taxon>Caballeronia</taxon>
    </lineage>
</organism>
<comment type="caution">
    <text evidence="1">The sequence shown here is derived from an EMBL/GenBank/DDBJ whole genome shotgun (WGS) entry which is preliminary data.</text>
</comment>
<sequence length="241" mass="26670">MDIVLNLQVLAADDTYADLADQLKARGFERFVKNGHPSSWRWQRKVSEHESVLVEFLKDSDEKSAPGKIASVKGEGLSALAIDHVGIVHNWYLQRDVTAELLDDGGTATETVRFANVTAFVVLKALAFDQRAENKDAADLIHVLRYANAGNVEVAVQEFVQYHRAKDNQAALDKTLAALHRRFCDGDGVEGYLRDGPKACAVFTYGRDAGLEEERVLEQRNASGLVSFLVEKVREGISDPQ</sequence>
<gene>
    <name evidence="1" type="ORF">BSU04_15975</name>
</gene>
<name>A0A226X2C0_CABSO</name>
<accession>A0A226X2C0</accession>
<reference evidence="2" key="1">
    <citation type="submission" date="2017-01" db="EMBL/GenBank/DDBJ databases">
        <title>Genome Analysis of Deinococcus marmoris KOPRI26562.</title>
        <authorList>
            <person name="Kim J.H."/>
            <person name="Oh H.-M."/>
        </authorList>
    </citation>
    <scope>NUCLEOTIDE SEQUENCE [LARGE SCALE GENOMIC DNA]</scope>
    <source>
        <strain evidence="2">PAMC 26633</strain>
    </source>
</reference>